<dbReference type="AlphaFoldDB" id="A0A7J7CNE2"/>
<keyword evidence="2" id="KW-0012">Acyltransferase</keyword>
<dbReference type="Proteomes" id="UP000593562">
    <property type="component" value="Unassembled WGS sequence"/>
</dbReference>
<accession>A0A7J7CNE2</accession>
<organism evidence="3 4">
    <name type="scientific">Tripterygium wilfordii</name>
    <name type="common">Thunder God vine</name>
    <dbReference type="NCBI Taxonomy" id="458696"/>
    <lineage>
        <taxon>Eukaryota</taxon>
        <taxon>Viridiplantae</taxon>
        <taxon>Streptophyta</taxon>
        <taxon>Embryophyta</taxon>
        <taxon>Tracheophyta</taxon>
        <taxon>Spermatophyta</taxon>
        <taxon>Magnoliopsida</taxon>
        <taxon>eudicotyledons</taxon>
        <taxon>Gunneridae</taxon>
        <taxon>Pentapetalae</taxon>
        <taxon>rosids</taxon>
        <taxon>fabids</taxon>
        <taxon>Celastrales</taxon>
        <taxon>Celastraceae</taxon>
        <taxon>Tripterygium</taxon>
    </lineage>
</organism>
<comment type="caution">
    <text evidence="3">The sequence shown here is derived from an EMBL/GenBank/DDBJ whole genome shotgun (WGS) entry which is preliminary data.</text>
</comment>
<dbReference type="GO" id="GO:0016747">
    <property type="term" value="F:acyltransferase activity, transferring groups other than amino-acyl groups"/>
    <property type="evidence" value="ECO:0007669"/>
    <property type="project" value="UniProtKB-ARBA"/>
</dbReference>
<gene>
    <name evidence="3" type="ORF">HS088_TW15G01112</name>
</gene>
<dbReference type="InterPro" id="IPR051504">
    <property type="entry name" value="Plant_metabolite_acyltrans"/>
</dbReference>
<evidence type="ECO:0000256" key="1">
    <source>
        <dbReference type="ARBA" id="ARBA00022679"/>
    </source>
</evidence>
<protein>
    <submittedName>
        <fullName evidence="3">Phenolic glucoside malonyltransferase 1-like</fullName>
    </submittedName>
</protein>
<name>A0A7J7CNE2_TRIWF</name>
<evidence type="ECO:0000313" key="3">
    <source>
        <dbReference type="EMBL" id="KAF5735603.1"/>
    </source>
</evidence>
<dbReference type="Pfam" id="PF02458">
    <property type="entry name" value="Transferase"/>
    <property type="match status" value="1"/>
</dbReference>
<dbReference type="EMBL" id="JAAARO010000015">
    <property type="protein sequence ID" value="KAF5735603.1"/>
    <property type="molecule type" value="Genomic_DNA"/>
</dbReference>
<dbReference type="PANTHER" id="PTHR31625">
    <property type="match status" value="1"/>
</dbReference>
<evidence type="ECO:0000313" key="4">
    <source>
        <dbReference type="Proteomes" id="UP000593562"/>
    </source>
</evidence>
<keyword evidence="4" id="KW-1185">Reference proteome</keyword>
<sequence>MALSMKPVKVVEVCQIAPSRESATELTLPLTYFDLIWLKFHPGERIYFYQLNESTPNFYRVILPGLKHSLSLTLLHFLPLAGRLTWPSHAPKPTILYSPDDTVSLTVAESKADFNCLSSNQILETAELSPYVPELAVSDSTSPAMAIQITLFPNSGYTVGYSMNHVILDGKSTTMFMKSWALICKQNQSHLPKALTPIFDRTVIEDPEGIDMAYLNHWIKMTNELNPEADPRSLKPILGKLFTESKLVRATFLVTREDIKKLRNRVFSGIDEPNSVRLSSFVLTYAYTIVCMVRSRVDESVNKVRIYLTSDWRVRLGAIPANYFGNCVYSYNAVVEANDVKSENGLIFLVKKLSELIKKVDNGNLEGAKELFEKLEAVDPGTFDISVAGSPLFELYKVDFGWGRPKKVEFISIDDRIGGMSVERSIDGGIEVGMVLEKHEMEVFDSLFVNGLKDLWFVNGSKDPL</sequence>
<reference evidence="3 4" key="1">
    <citation type="journal article" date="2020" name="Nat. Commun.">
        <title>Genome of Tripterygium wilfordii and identification of cytochrome P450 involved in triptolide biosynthesis.</title>
        <authorList>
            <person name="Tu L."/>
            <person name="Su P."/>
            <person name="Zhang Z."/>
            <person name="Gao L."/>
            <person name="Wang J."/>
            <person name="Hu T."/>
            <person name="Zhou J."/>
            <person name="Zhang Y."/>
            <person name="Zhao Y."/>
            <person name="Liu Y."/>
            <person name="Song Y."/>
            <person name="Tong Y."/>
            <person name="Lu Y."/>
            <person name="Yang J."/>
            <person name="Xu C."/>
            <person name="Jia M."/>
            <person name="Peters R.J."/>
            <person name="Huang L."/>
            <person name="Gao W."/>
        </authorList>
    </citation>
    <scope>NUCLEOTIDE SEQUENCE [LARGE SCALE GENOMIC DNA]</scope>
    <source>
        <strain evidence="4">cv. XIE 37</strain>
        <tissue evidence="3">Leaf</tissue>
    </source>
</reference>
<dbReference type="FunCoup" id="A0A7J7CNE2">
    <property type="interactions" value="335"/>
</dbReference>
<dbReference type="Gene3D" id="3.30.559.10">
    <property type="entry name" value="Chloramphenicol acetyltransferase-like domain"/>
    <property type="match status" value="2"/>
</dbReference>
<dbReference type="InParanoid" id="A0A7J7CNE2"/>
<keyword evidence="1 3" id="KW-0808">Transferase</keyword>
<dbReference type="OrthoDB" id="1862401at2759"/>
<proteinExistence type="predicted"/>
<dbReference type="InterPro" id="IPR023213">
    <property type="entry name" value="CAT-like_dom_sf"/>
</dbReference>
<evidence type="ECO:0000256" key="2">
    <source>
        <dbReference type="ARBA" id="ARBA00023315"/>
    </source>
</evidence>